<keyword evidence="4" id="KW-0539">Nucleus</keyword>
<feature type="compositionally biased region" description="Basic and acidic residues" evidence="7">
    <location>
        <begin position="294"/>
        <end position="304"/>
    </location>
</feature>
<dbReference type="Pfam" id="PF13646">
    <property type="entry name" value="HEAT_2"/>
    <property type="match status" value="1"/>
</dbReference>
<dbReference type="EMBL" id="CAUJNA010000897">
    <property type="protein sequence ID" value="CAJ1382394.1"/>
    <property type="molecule type" value="Genomic_DNA"/>
</dbReference>
<protein>
    <recommendedName>
        <fullName evidence="8">Homologous-pairing protein 2 winged helix domain-containing protein</fullName>
    </recommendedName>
</protein>
<keyword evidence="5" id="KW-0469">Meiosis</keyword>
<dbReference type="GO" id="GO:0007129">
    <property type="term" value="P:homologous chromosome pairing at meiosis"/>
    <property type="evidence" value="ECO:0007669"/>
    <property type="project" value="TreeGrafter"/>
</dbReference>
<dbReference type="AlphaFoldDB" id="A0AA36MVZ2"/>
<evidence type="ECO:0000256" key="3">
    <source>
        <dbReference type="ARBA" id="ARBA00023172"/>
    </source>
</evidence>
<dbReference type="Pfam" id="PF07106">
    <property type="entry name" value="WHD_TBPIP"/>
    <property type="match status" value="1"/>
</dbReference>
<proteinExistence type="inferred from homology"/>
<dbReference type="GO" id="GO:0120230">
    <property type="term" value="F:recombinase activator activity"/>
    <property type="evidence" value="ECO:0007669"/>
    <property type="project" value="TreeGrafter"/>
</dbReference>
<dbReference type="InterPro" id="IPR010776">
    <property type="entry name" value="Hop2_WH_dom"/>
</dbReference>
<dbReference type="GO" id="GO:0000709">
    <property type="term" value="P:meiotic joint molecule formation"/>
    <property type="evidence" value="ECO:0007669"/>
    <property type="project" value="TreeGrafter"/>
</dbReference>
<evidence type="ECO:0000259" key="8">
    <source>
        <dbReference type="Pfam" id="PF07106"/>
    </source>
</evidence>
<comment type="caution">
    <text evidence="9">The sequence shown here is derived from an EMBL/GenBank/DDBJ whole genome shotgun (WGS) entry which is preliminary data.</text>
</comment>
<dbReference type="PANTHER" id="PTHR15938:SF0">
    <property type="entry name" value="HOMOLOGOUS-PAIRING PROTEIN 2 HOMOLOG"/>
    <property type="match status" value="1"/>
</dbReference>
<organism evidence="9 10">
    <name type="scientific">Effrenium voratum</name>
    <dbReference type="NCBI Taxonomy" id="2562239"/>
    <lineage>
        <taxon>Eukaryota</taxon>
        <taxon>Sar</taxon>
        <taxon>Alveolata</taxon>
        <taxon>Dinophyceae</taxon>
        <taxon>Suessiales</taxon>
        <taxon>Symbiodiniaceae</taxon>
        <taxon>Effrenium</taxon>
    </lineage>
</organism>
<comment type="similarity">
    <text evidence="2">Belongs to the HOP2 family.</text>
</comment>
<feature type="non-terminal residue" evidence="9">
    <location>
        <position position="1"/>
    </location>
</feature>
<dbReference type="InterPro" id="IPR016024">
    <property type="entry name" value="ARM-type_fold"/>
</dbReference>
<feature type="region of interest" description="Disordered" evidence="7">
    <location>
        <begin position="291"/>
        <end position="312"/>
    </location>
</feature>
<evidence type="ECO:0000313" key="9">
    <source>
        <dbReference type="EMBL" id="CAJ1382394.1"/>
    </source>
</evidence>
<comment type="subcellular location">
    <subcellularLocation>
        <location evidence="1">Nucleus</location>
    </subcellularLocation>
</comment>
<dbReference type="GO" id="GO:0120231">
    <property type="term" value="C:DNA recombinase auxiliary factor complex"/>
    <property type="evidence" value="ECO:0007669"/>
    <property type="project" value="TreeGrafter"/>
</dbReference>
<feature type="compositionally biased region" description="Low complexity" evidence="7">
    <location>
        <begin position="153"/>
        <end position="182"/>
    </location>
</feature>
<dbReference type="InterPro" id="IPR011989">
    <property type="entry name" value="ARM-like"/>
</dbReference>
<evidence type="ECO:0000256" key="5">
    <source>
        <dbReference type="ARBA" id="ARBA00023254"/>
    </source>
</evidence>
<dbReference type="GO" id="GO:0003690">
    <property type="term" value="F:double-stranded DNA binding"/>
    <property type="evidence" value="ECO:0007669"/>
    <property type="project" value="TreeGrafter"/>
</dbReference>
<evidence type="ECO:0000256" key="2">
    <source>
        <dbReference type="ARBA" id="ARBA00007922"/>
    </source>
</evidence>
<dbReference type="Proteomes" id="UP001178507">
    <property type="component" value="Unassembled WGS sequence"/>
</dbReference>
<evidence type="ECO:0000256" key="4">
    <source>
        <dbReference type="ARBA" id="ARBA00023242"/>
    </source>
</evidence>
<keyword evidence="6" id="KW-0175">Coiled coil</keyword>
<dbReference type="InterPro" id="IPR036388">
    <property type="entry name" value="WH-like_DNA-bd_sf"/>
</dbReference>
<dbReference type="GO" id="GO:0010774">
    <property type="term" value="P:meiotic strand invasion involved in reciprocal meiotic recombination"/>
    <property type="evidence" value="ECO:0007669"/>
    <property type="project" value="TreeGrafter"/>
</dbReference>
<gene>
    <name evidence="9" type="ORF">EVOR1521_LOCUS9774</name>
</gene>
<name>A0AA36MVZ2_9DINO</name>
<keyword evidence="3" id="KW-0233">DNA recombination</keyword>
<dbReference type="SMART" id="SM00567">
    <property type="entry name" value="EZ_HEAT"/>
    <property type="match status" value="5"/>
</dbReference>
<feature type="compositionally biased region" description="Basic and acidic residues" evidence="7">
    <location>
        <begin position="122"/>
        <end position="136"/>
    </location>
</feature>
<feature type="domain" description="Homologous-pairing protein 2 winged helix" evidence="8">
    <location>
        <begin position="192"/>
        <end position="252"/>
    </location>
</feature>
<feature type="coiled-coil region" evidence="6">
    <location>
        <begin position="336"/>
        <end position="363"/>
    </location>
</feature>
<sequence>MSCVDVLSDDEDEMLCPAAEESAAADGQPCEPAEAEEEAAPPLRSVVVGSVDLASDSEDEALCPKAPTLPVAEPAEPPGEPTGKVASAEEDDDEDNLAMLAPPQEKPKPAKAALPKPPAKKAKAEAKATPKAEAKATPKSVAKAASKADAKAAPKAPADATAAPKAPADAKAAPKATAVPKATADKKLSKEEMEAKVLEYMRQQNRPYNTQNVFDNLHGQVPKAAVQTLMDTLAANGKLLLKEYGKVKVYLVTQEATQGGDAELLQKEVDEASKKRTEVKGTVEDSRKRLAQVEGKHAAAKEDTSSPSSKSMQMDYVCSVMPITKHPPHPSASERLVDQIAKARKTTAELRDLEQRAEELRGKGDQRVDEREVLAVEGNFQTVHRAWKKRKRLCMEALHTLGEGMCIRTELGQLEESAPSAAEVLSEALARTDLDAGIRWGAAESIAHLGQAAGNKAAFALAKALLQRKPGQVASDTFVRTGLAQCLGAMGAAARGSGAVALAKALQDDRDAKVRRRTAVALGQLGSFAGWAPRNWRPGNHGASALARALQIDKDLQVRCRCAEALGCVNAGEEGAKSLIKALAEDSDTDVRWRAAMSLGKLGPVADKGGAEALLKAQSHHVLAIRDHALAAAQRAVERCLETLDESVHPYTRGQ</sequence>
<evidence type="ECO:0000256" key="7">
    <source>
        <dbReference type="SAM" id="MobiDB-lite"/>
    </source>
</evidence>
<dbReference type="PANTHER" id="PTHR15938">
    <property type="entry name" value="TBP-1 INTERACTING PROTEIN"/>
    <property type="match status" value="1"/>
</dbReference>
<dbReference type="Gene3D" id="1.25.10.10">
    <property type="entry name" value="Leucine-rich Repeat Variant"/>
    <property type="match status" value="2"/>
</dbReference>
<dbReference type="SUPFAM" id="SSF48371">
    <property type="entry name" value="ARM repeat"/>
    <property type="match status" value="1"/>
</dbReference>
<accession>A0AA36MVZ2</accession>
<dbReference type="GO" id="GO:0000794">
    <property type="term" value="C:condensed nuclear chromosome"/>
    <property type="evidence" value="ECO:0007669"/>
    <property type="project" value="TreeGrafter"/>
</dbReference>
<dbReference type="Gene3D" id="1.10.10.10">
    <property type="entry name" value="Winged helix-like DNA-binding domain superfamily/Winged helix DNA-binding domain"/>
    <property type="match status" value="1"/>
</dbReference>
<evidence type="ECO:0000256" key="6">
    <source>
        <dbReference type="SAM" id="Coils"/>
    </source>
</evidence>
<dbReference type="InterPro" id="IPR004155">
    <property type="entry name" value="PBS_lyase_HEAT"/>
</dbReference>
<keyword evidence="10" id="KW-1185">Reference proteome</keyword>
<evidence type="ECO:0000313" key="10">
    <source>
        <dbReference type="Proteomes" id="UP001178507"/>
    </source>
</evidence>
<feature type="region of interest" description="Disordered" evidence="7">
    <location>
        <begin position="18"/>
        <end position="190"/>
    </location>
</feature>
<evidence type="ECO:0000256" key="1">
    <source>
        <dbReference type="ARBA" id="ARBA00004123"/>
    </source>
</evidence>
<reference evidence="9" key="1">
    <citation type="submission" date="2023-08" db="EMBL/GenBank/DDBJ databases">
        <authorList>
            <person name="Chen Y."/>
            <person name="Shah S."/>
            <person name="Dougan E. K."/>
            <person name="Thang M."/>
            <person name="Chan C."/>
        </authorList>
    </citation>
    <scope>NUCLEOTIDE SEQUENCE</scope>
</reference>